<comment type="caution">
    <text evidence="1">The sequence shown here is derived from an EMBL/GenBank/DDBJ whole genome shotgun (WGS) entry which is preliminary data.</text>
</comment>
<gene>
    <name evidence="1" type="ORF">CC117_20920</name>
</gene>
<organism evidence="1 2">
    <name type="scientific">Parafrankia colletiae</name>
    <dbReference type="NCBI Taxonomy" id="573497"/>
    <lineage>
        <taxon>Bacteria</taxon>
        <taxon>Bacillati</taxon>
        <taxon>Actinomycetota</taxon>
        <taxon>Actinomycetes</taxon>
        <taxon>Frankiales</taxon>
        <taxon>Frankiaceae</taxon>
        <taxon>Parafrankia</taxon>
    </lineage>
</organism>
<protein>
    <submittedName>
        <fullName evidence="1">Uncharacterized protein</fullName>
    </submittedName>
</protein>
<dbReference type="AlphaFoldDB" id="A0A1S1QL12"/>
<evidence type="ECO:0000313" key="1">
    <source>
        <dbReference type="EMBL" id="OHV34670.1"/>
    </source>
</evidence>
<dbReference type="EMBL" id="MBLM01000126">
    <property type="protein sequence ID" value="OHV34670.1"/>
    <property type="molecule type" value="Genomic_DNA"/>
</dbReference>
<name>A0A1S1QL12_9ACTN</name>
<keyword evidence="2" id="KW-1185">Reference proteome</keyword>
<dbReference type="RefSeq" id="WP_071086100.1">
    <property type="nucleotide sequence ID" value="NZ_MBLM01000126.1"/>
</dbReference>
<reference evidence="2" key="1">
    <citation type="submission" date="2016-07" db="EMBL/GenBank/DDBJ databases">
        <title>Sequence Frankia sp. strain CcI1.17.</title>
        <authorList>
            <person name="Ghodhbane-Gtari F."/>
            <person name="Swanson E."/>
            <person name="Gueddou A."/>
            <person name="Morris K."/>
            <person name="Hezbri K."/>
            <person name="Ktari A."/>
            <person name="Nouioui I."/>
            <person name="Abebe-Akele F."/>
            <person name="Simpson S."/>
            <person name="Thomas K."/>
            <person name="Gtari M."/>
            <person name="Tisa L.S."/>
            <person name="Hurst S."/>
        </authorList>
    </citation>
    <scope>NUCLEOTIDE SEQUENCE [LARGE SCALE GENOMIC DNA]</scope>
    <source>
        <strain evidence="2">Cc1.17</strain>
    </source>
</reference>
<accession>A0A1S1QL12</accession>
<sequence length="313" mass="33898">MTPDPDVLLAWLADRHRGPLGPLYRTVAWYAGEAADSRDVRRLVWDLCELGILAVDTTRRRWEAQPPRLAELPGRGSLALFAGAVSEDQIYAAEGPGVRLTVHRNERPGRLPLPSTWWLAYEDDQALAAAAARGGMPVEPEAAVRRSTALCSIAPTVAVERPGRQGSELERWNRRTSRFQPADRRILGDGLYRRDTYGRKEYLLCRAGTWFATTGAEGRYLVDDNSGLPLRWRSDGEGGIGKGGGGNDGGDALGALIVDMSMPLPATHGAVAALCTGLPPVRDGGRQEIVYDGVPLGVADRIARSLHSSLKVC</sequence>
<dbReference type="Proteomes" id="UP000179627">
    <property type="component" value="Unassembled WGS sequence"/>
</dbReference>
<dbReference type="OrthoDB" id="3206521at2"/>
<proteinExistence type="predicted"/>
<evidence type="ECO:0000313" key="2">
    <source>
        <dbReference type="Proteomes" id="UP000179627"/>
    </source>
</evidence>